<evidence type="ECO:0000256" key="10">
    <source>
        <dbReference type="PIRSR" id="PIRSR601508-2"/>
    </source>
</evidence>
<dbReference type="InterPro" id="IPR052192">
    <property type="entry name" value="Insect_Ionotropic_Sensory_Rcpt"/>
</dbReference>
<keyword evidence="4 12" id="KW-0812">Transmembrane</keyword>
<evidence type="ECO:0000256" key="8">
    <source>
        <dbReference type="ARBA" id="ARBA00023180"/>
    </source>
</evidence>
<dbReference type="GO" id="GO:0015276">
    <property type="term" value="F:ligand-gated monoatomic ion channel activity"/>
    <property type="evidence" value="ECO:0007669"/>
    <property type="project" value="InterPro"/>
</dbReference>
<feature type="domain" description="Ionotropic glutamate receptor C-terminal" evidence="14">
    <location>
        <begin position="562"/>
        <end position="843"/>
    </location>
</feature>
<keyword evidence="5 12" id="KW-1133">Transmembrane helix</keyword>
<dbReference type="Gene3D" id="3.40.190.10">
    <property type="entry name" value="Periplasmic binding protein-like II"/>
    <property type="match status" value="1"/>
</dbReference>
<feature type="chain" id="PRO_5014648753" evidence="13">
    <location>
        <begin position="17"/>
        <end position="873"/>
    </location>
</feature>
<feature type="disulfide bond" evidence="11">
    <location>
        <begin position="757"/>
        <end position="812"/>
    </location>
</feature>
<evidence type="ECO:0000256" key="5">
    <source>
        <dbReference type="ARBA" id="ARBA00022989"/>
    </source>
</evidence>
<keyword evidence="13" id="KW-0732">Signal</keyword>
<evidence type="ECO:0000256" key="2">
    <source>
        <dbReference type="ARBA" id="ARBA00008685"/>
    </source>
</evidence>
<feature type="site" description="Crucial to convey clamshell closure to channel opening" evidence="10">
    <location>
        <position position="663"/>
    </location>
</feature>
<keyword evidence="3" id="KW-1003">Cell membrane</keyword>
<feature type="signal peptide" evidence="13">
    <location>
        <begin position="1"/>
        <end position="16"/>
    </location>
</feature>
<accession>A0A2K8GL64</accession>
<reference evidence="15" key="1">
    <citation type="submission" date="2016-11" db="EMBL/GenBank/DDBJ databases">
        <authorList>
            <person name="Jaros S."/>
            <person name="Januszkiewicz K."/>
            <person name="Wedrychowicz H."/>
        </authorList>
    </citation>
    <scope>NUCLEOTIDE SEQUENCE</scope>
</reference>
<evidence type="ECO:0000256" key="11">
    <source>
        <dbReference type="PIRSR" id="PIRSR601508-3"/>
    </source>
</evidence>
<feature type="binding site" evidence="9">
    <location>
        <position position="520"/>
    </location>
    <ligand>
        <name>L-glutamate</name>
        <dbReference type="ChEBI" id="CHEBI:29985"/>
    </ligand>
</feature>
<dbReference type="Gene3D" id="1.10.287.70">
    <property type="match status" value="1"/>
</dbReference>
<evidence type="ECO:0000256" key="13">
    <source>
        <dbReference type="SAM" id="SignalP"/>
    </source>
</evidence>
<evidence type="ECO:0000256" key="1">
    <source>
        <dbReference type="ARBA" id="ARBA00004651"/>
    </source>
</evidence>
<dbReference type="AlphaFoldDB" id="A0A2K8GL64"/>
<proteinExistence type="evidence at transcript level"/>
<evidence type="ECO:0000256" key="12">
    <source>
        <dbReference type="SAM" id="Phobius"/>
    </source>
</evidence>
<name>A0A2K8GL64_9NEOP</name>
<dbReference type="InterPro" id="IPR001320">
    <property type="entry name" value="Iontro_rcpt_C"/>
</dbReference>
<dbReference type="SUPFAM" id="SSF53850">
    <property type="entry name" value="Periplasmic binding protein-like II"/>
    <property type="match status" value="1"/>
</dbReference>
<dbReference type="PANTHER" id="PTHR42643:SF24">
    <property type="entry name" value="IONOTROPIC RECEPTOR 60A"/>
    <property type="match status" value="1"/>
</dbReference>
<evidence type="ECO:0000256" key="6">
    <source>
        <dbReference type="ARBA" id="ARBA00023136"/>
    </source>
</evidence>
<evidence type="ECO:0000259" key="14">
    <source>
        <dbReference type="Pfam" id="PF00060"/>
    </source>
</evidence>
<evidence type="ECO:0000256" key="7">
    <source>
        <dbReference type="ARBA" id="ARBA00023170"/>
    </source>
</evidence>
<dbReference type="PRINTS" id="PR00177">
    <property type="entry name" value="NMDARECEPTOR"/>
</dbReference>
<comment type="subcellular location">
    <subcellularLocation>
        <location evidence="1">Cell membrane</location>
        <topology evidence="1">Multi-pass membrane protein</topology>
    </subcellularLocation>
</comment>
<gene>
    <name evidence="15" type="primary">IR93a</name>
</gene>
<feature type="site" description="Interaction with the cone snail toxin Con-ikot-ikot" evidence="10">
    <location>
        <position position="691"/>
    </location>
</feature>
<feature type="transmembrane region" description="Helical" evidence="12">
    <location>
        <begin position="553"/>
        <end position="582"/>
    </location>
</feature>
<sequence length="873" mass="98485">MKVGSLLLLLCIFVSGEDFPSLITANASIAVVLDRQYLGEKYQAVLDELKDYIKELARVELKHGGVVVHYYSWTAISLRKGFLAVFSVASCEDTWSLFDRTQEEELLLFALTEVDCPRLPVNSAITVTYSEPGGELPQLLLDLRSSNAVKWKSAVILHDDTLSRDMVSRVVQALTTQKDEDSAPPVSVTVFKMKHEINEYLRRKETHRVLSKLPVKYIGENFISIVTSDVMTTMADTARELLMSHTTAQWLYIISDTDKYNGNLSSLVNVLYEGENVAYIYNVSDNHPSCKNGIMCYCEEMMDAFIAALDAAIQDEFDVAAQVSDEEWEAIRPTKAQRRDTLLKHMQLHILSKSSCGNCTRWRILSADTWGATYRDFTDTPDPKAKDTNDTFTGAIENINLLDVGYWRPIDAIKFKDVLFPHVAHGFRGKELPIITYHNPPWTILKTNESGAVVSYSGLVFDIVNQLAKNKNFTIRIILPANVKYEFSNSSVDMMHSESAMLTLAAVAKRQAALAAASFTVLPDPMPGINYTVAISTQSYSFMIVRPRELSRALLFLLPFTTDTWLCLGLAVVLMGPALFVVHRWSPYYEAMEITREGGLSTIHNCLWYIYGALLQQGGMYLPRADSGRLVVGTWWLVVLVVVTTYSGNLVAFLTFPKQEVPVNTVSELLENSATYTWSLSKGGYLEMELKNSDEPKYKTLLKGAQLTRGIGGMEGNSEVMVNEILNRVRNERHALIDWKLRLSYLLHADHLATGTCDFVLSSEEFMDERVAMIVPSGSPYLPVINKEINRMQKAGLITKWLSAYLPKRNRCWKTSTVAQEVDNHTVNLSDMQGSFFVLFLGFFSASSVLFLEWLYNRRKRRSEQVVIKPYTE</sequence>
<evidence type="ECO:0000256" key="9">
    <source>
        <dbReference type="PIRSR" id="PIRSR601508-1"/>
    </source>
</evidence>
<keyword evidence="6 12" id="KW-0472">Membrane</keyword>
<protein>
    <submittedName>
        <fullName evidence="15">Antennal ionotropic receptor 93a-2</fullName>
    </submittedName>
</protein>
<dbReference type="PANTHER" id="PTHR42643">
    <property type="entry name" value="IONOTROPIC RECEPTOR 20A-RELATED"/>
    <property type="match status" value="1"/>
</dbReference>
<comment type="similarity">
    <text evidence="2">Belongs to the glutamate-gated ion channel (TC 1.A.10.1) family.</text>
</comment>
<reference evidence="15" key="2">
    <citation type="journal article" date="2018" name="Front. Physiol.">
        <title>Dynamic Changes in Chemosensory Gene Expression during the Dendrolimus punctatus Mating Process.</title>
        <authorList>
            <person name="Zhang S.F."/>
            <person name="Zhang Z."/>
            <person name="Kong X.B."/>
            <person name="Wang H.B."/>
            <person name="Liu F."/>
        </authorList>
    </citation>
    <scope>NUCLEOTIDE SEQUENCE</scope>
</reference>
<feature type="transmembrane region" description="Helical" evidence="12">
    <location>
        <begin position="836"/>
        <end position="856"/>
    </location>
</feature>
<dbReference type="InterPro" id="IPR001508">
    <property type="entry name" value="Iono_Glu_rcpt_met"/>
</dbReference>
<dbReference type="GO" id="GO:0038023">
    <property type="term" value="F:signaling receptor activity"/>
    <property type="evidence" value="ECO:0007669"/>
    <property type="project" value="InterPro"/>
</dbReference>
<keyword evidence="7 15" id="KW-0675">Receptor</keyword>
<feature type="transmembrane region" description="Helical" evidence="12">
    <location>
        <begin position="630"/>
        <end position="656"/>
    </location>
</feature>
<evidence type="ECO:0000313" key="15">
    <source>
        <dbReference type="EMBL" id="ARO70542.1"/>
    </source>
</evidence>
<dbReference type="FunFam" id="1.10.287.70:FF:000143">
    <property type="entry name" value="Probable glutamate receptor"/>
    <property type="match status" value="1"/>
</dbReference>
<dbReference type="GO" id="GO:0005886">
    <property type="term" value="C:plasma membrane"/>
    <property type="evidence" value="ECO:0007669"/>
    <property type="project" value="UniProtKB-SubCell"/>
</dbReference>
<dbReference type="Pfam" id="PF00060">
    <property type="entry name" value="Lig_chan"/>
    <property type="match status" value="1"/>
</dbReference>
<evidence type="ECO:0000256" key="4">
    <source>
        <dbReference type="ARBA" id="ARBA00022692"/>
    </source>
</evidence>
<evidence type="ECO:0000256" key="3">
    <source>
        <dbReference type="ARBA" id="ARBA00022475"/>
    </source>
</evidence>
<keyword evidence="8" id="KW-0325">Glycoprotein</keyword>
<dbReference type="GO" id="GO:0050906">
    <property type="term" value="P:detection of stimulus involved in sensory perception"/>
    <property type="evidence" value="ECO:0007669"/>
    <property type="project" value="UniProtKB-ARBA"/>
</dbReference>
<organism evidence="15">
    <name type="scientific">Dendrolimus punctatus</name>
    <name type="common">masson pine moth</name>
    <dbReference type="NCBI Taxonomy" id="238572"/>
    <lineage>
        <taxon>Eukaryota</taxon>
        <taxon>Metazoa</taxon>
        <taxon>Ecdysozoa</taxon>
        <taxon>Arthropoda</taxon>
        <taxon>Hexapoda</taxon>
        <taxon>Insecta</taxon>
        <taxon>Pterygota</taxon>
        <taxon>Neoptera</taxon>
        <taxon>Endopterygota</taxon>
        <taxon>Lepidoptera</taxon>
        <taxon>Glossata</taxon>
        <taxon>Ditrysia</taxon>
        <taxon>Bombycoidea</taxon>
        <taxon>Lasiocampidae</taxon>
        <taxon>Dendrolimus</taxon>
    </lineage>
</organism>
<dbReference type="EMBL" id="KY225530">
    <property type="protein sequence ID" value="ARO70542.1"/>
    <property type="molecule type" value="mRNA"/>
</dbReference>
<keyword evidence="11" id="KW-1015">Disulfide bond</keyword>